<accession>Q8CKV3</accession>
<dbReference type="HOGENOM" id="CLU_214013_0_0_6"/>
<sequence length="53" mass="6083">MEMALTSRERLLSGGRSSSKFDVANAIAFIWLQFYRFLAQTPAFFSLAALWHK</sequence>
<dbReference type="KEGG" id="ypk:y2812"/>
<dbReference type="Proteomes" id="UP000002490">
    <property type="component" value="Chromosome"/>
</dbReference>
<organism evidence="1 2">
    <name type="scientific">Yersinia pestis</name>
    <dbReference type="NCBI Taxonomy" id="632"/>
    <lineage>
        <taxon>Bacteria</taxon>
        <taxon>Pseudomonadati</taxon>
        <taxon>Pseudomonadota</taxon>
        <taxon>Gammaproteobacteria</taxon>
        <taxon>Enterobacterales</taxon>
        <taxon>Yersiniaceae</taxon>
        <taxon>Yersinia</taxon>
    </lineage>
</organism>
<protein>
    <submittedName>
        <fullName evidence="1">Uncharacterized protein</fullName>
    </submittedName>
</protein>
<gene>
    <name evidence="1" type="ordered locus">y2812</name>
</gene>
<evidence type="ECO:0000313" key="1">
    <source>
        <dbReference type="EMBL" id="AAM86363.1"/>
    </source>
</evidence>
<dbReference type="DNASU" id="1147759"/>
<dbReference type="EMBL" id="AE009952">
    <property type="protein sequence ID" value="AAM86363.1"/>
    <property type="molecule type" value="Genomic_DNA"/>
</dbReference>
<evidence type="ECO:0000313" key="2">
    <source>
        <dbReference type="Proteomes" id="UP000002490"/>
    </source>
</evidence>
<proteinExistence type="predicted"/>
<reference evidence="1 2" key="1">
    <citation type="journal article" date="2002" name="J. Bacteriol.">
        <title>Genome sequence of Yersinia pestis KIM.</title>
        <authorList>
            <person name="Deng W."/>
            <person name="Burland V."/>
            <person name="Plunkett G.III."/>
            <person name="Boutin A."/>
            <person name="Mayhew G.F."/>
            <person name="Liss P."/>
            <person name="Perna N.T."/>
            <person name="Rose D.J."/>
            <person name="Mau B."/>
            <person name="Zhou S."/>
            <person name="Schwartz D.C."/>
            <person name="Fetherston J.D."/>
            <person name="Lindler L.E."/>
            <person name="Brubaker R.R."/>
            <person name="Plana G.V."/>
            <person name="Straley S.C."/>
            <person name="McDonough K.A."/>
            <person name="Nilles M.L."/>
            <person name="Matson J.S."/>
            <person name="Blattner F.R."/>
            <person name="Perry R.D."/>
        </authorList>
    </citation>
    <scope>NUCLEOTIDE SEQUENCE [LARGE SCALE GENOMIC DNA]</scope>
    <source>
        <strain evidence="2">KIM10+ / Biovar Mediaevalis</strain>
    </source>
</reference>
<name>Q8CKV3_YERPE</name>
<dbReference type="AlphaFoldDB" id="Q8CKV3"/>